<dbReference type="PRINTS" id="PR00385">
    <property type="entry name" value="P450"/>
</dbReference>
<evidence type="ECO:0000256" key="2">
    <source>
        <dbReference type="ARBA" id="ARBA00010617"/>
    </source>
</evidence>
<dbReference type="InterPro" id="IPR001128">
    <property type="entry name" value="Cyt_P450"/>
</dbReference>
<evidence type="ECO:0000256" key="6">
    <source>
        <dbReference type="ARBA" id="ARBA00023004"/>
    </source>
</evidence>
<dbReference type="InterPro" id="IPR002401">
    <property type="entry name" value="Cyt_P450_E_grp-I"/>
</dbReference>
<comment type="similarity">
    <text evidence="2">Belongs to the cytochrome P450 family.</text>
</comment>
<dbReference type="GO" id="GO:0005506">
    <property type="term" value="F:iron ion binding"/>
    <property type="evidence" value="ECO:0007669"/>
    <property type="project" value="InterPro"/>
</dbReference>
<dbReference type="PANTHER" id="PTHR24279:SF123">
    <property type="entry name" value="CYTOCHROME P450 FAMILY 27 SUBFAMILY A MEMBER 1"/>
    <property type="match status" value="1"/>
</dbReference>
<dbReference type="InterPro" id="IPR036396">
    <property type="entry name" value="Cyt_P450_sf"/>
</dbReference>
<reference evidence="9" key="1">
    <citation type="submission" date="2024-04" db="EMBL/GenBank/DDBJ databases">
        <title>Salinicola lusitanus LLJ914,a marine bacterium isolated from the Okinawa Trough.</title>
        <authorList>
            <person name="Li J."/>
        </authorList>
    </citation>
    <scope>NUCLEOTIDE SEQUENCE [LARGE SCALE GENOMIC DNA]</scope>
</reference>
<accession>A0AAW0MME6</accession>
<evidence type="ECO:0000256" key="5">
    <source>
        <dbReference type="ARBA" id="ARBA00023002"/>
    </source>
</evidence>
<keyword evidence="5" id="KW-0560">Oxidoreductase</keyword>
<comment type="cofactor">
    <cofactor evidence="1">
        <name>heme</name>
        <dbReference type="ChEBI" id="CHEBI:30413"/>
    </cofactor>
</comment>
<dbReference type="Proteomes" id="UP001460270">
    <property type="component" value="Unassembled WGS sequence"/>
</dbReference>
<evidence type="ECO:0000256" key="1">
    <source>
        <dbReference type="ARBA" id="ARBA00001971"/>
    </source>
</evidence>
<dbReference type="PANTHER" id="PTHR24279">
    <property type="entry name" value="CYTOCHROME P450"/>
    <property type="match status" value="1"/>
</dbReference>
<dbReference type="GO" id="GO:0016705">
    <property type="term" value="F:oxidoreductase activity, acting on paired donors, with incorporation or reduction of molecular oxygen"/>
    <property type="evidence" value="ECO:0007669"/>
    <property type="project" value="InterPro"/>
</dbReference>
<dbReference type="InterPro" id="IPR050479">
    <property type="entry name" value="CYP11_CYP27_families"/>
</dbReference>
<dbReference type="GO" id="GO:0008203">
    <property type="term" value="P:cholesterol metabolic process"/>
    <property type="evidence" value="ECO:0007669"/>
    <property type="project" value="TreeGrafter"/>
</dbReference>
<dbReference type="SUPFAM" id="SSF48264">
    <property type="entry name" value="Cytochrome P450"/>
    <property type="match status" value="1"/>
</dbReference>
<dbReference type="GO" id="GO:0006700">
    <property type="term" value="P:C21-steroid hormone biosynthetic process"/>
    <property type="evidence" value="ECO:0007669"/>
    <property type="project" value="TreeGrafter"/>
</dbReference>
<dbReference type="GO" id="GO:0034650">
    <property type="term" value="P:cortisol metabolic process"/>
    <property type="evidence" value="ECO:0007669"/>
    <property type="project" value="TreeGrafter"/>
</dbReference>
<dbReference type="AlphaFoldDB" id="A0AAW0MME6"/>
<organism evidence="8 9">
    <name type="scientific">Mugilogobius chulae</name>
    <name type="common">yellowstripe goby</name>
    <dbReference type="NCBI Taxonomy" id="88201"/>
    <lineage>
        <taxon>Eukaryota</taxon>
        <taxon>Metazoa</taxon>
        <taxon>Chordata</taxon>
        <taxon>Craniata</taxon>
        <taxon>Vertebrata</taxon>
        <taxon>Euteleostomi</taxon>
        <taxon>Actinopterygii</taxon>
        <taxon>Neopterygii</taxon>
        <taxon>Teleostei</taxon>
        <taxon>Neoteleostei</taxon>
        <taxon>Acanthomorphata</taxon>
        <taxon>Gobiaria</taxon>
        <taxon>Gobiiformes</taxon>
        <taxon>Gobioidei</taxon>
        <taxon>Gobiidae</taxon>
        <taxon>Gobionellinae</taxon>
        <taxon>Mugilogobius</taxon>
    </lineage>
</organism>
<dbReference type="PRINTS" id="PR00463">
    <property type="entry name" value="EP450I"/>
</dbReference>
<protein>
    <submittedName>
        <fullName evidence="8">Uncharacterized protein</fullName>
    </submittedName>
</protein>
<dbReference type="EMBL" id="JBBPFD010000664">
    <property type="protein sequence ID" value="KAK7877929.1"/>
    <property type="molecule type" value="Genomic_DNA"/>
</dbReference>
<proteinExistence type="inferred from homology"/>
<evidence type="ECO:0000256" key="4">
    <source>
        <dbReference type="ARBA" id="ARBA00022723"/>
    </source>
</evidence>
<keyword evidence="4" id="KW-0479">Metal-binding</keyword>
<dbReference type="GO" id="GO:0071375">
    <property type="term" value="P:cellular response to peptide hormone stimulus"/>
    <property type="evidence" value="ECO:0007669"/>
    <property type="project" value="TreeGrafter"/>
</dbReference>
<evidence type="ECO:0000313" key="9">
    <source>
        <dbReference type="Proteomes" id="UP001460270"/>
    </source>
</evidence>
<dbReference type="GO" id="GO:0004497">
    <property type="term" value="F:monooxygenase activity"/>
    <property type="evidence" value="ECO:0007669"/>
    <property type="project" value="UniProtKB-KW"/>
</dbReference>
<evidence type="ECO:0000313" key="8">
    <source>
        <dbReference type="EMBL" id="KAK7877929.1"/>
    </source>
</evidence>
<dbReference type="GO" id="GO:0020037">
    <property type="term" value="F:heme binding"/>
    <property type="evidence" value="ECO:0007669"/>
    <property type="project" value="InterPro"/>
</dbReference>
<sequence>MFSNSPYVIVLPKWSRPLLPFWQRYNAGWEGIFTFAKVLIDRKLAEIERRVEQQEALEGEYLTYLLSNTDMSLKDVYGSVAELLLAGVDTTSNTLAWALHLLSLNPHIQNRLYSEVSQSCPEPSAEEVTRMPYLKATIKETLRMYPVVPLNARIFSEKDVVIGGYYFPKKGKTLVEALQQYVSDAYDDIDIIQNFSNSCDQWIQARKTEVQDLTKAESDKELGAVLKGHQ</sequence>
<dbReference type="Gene3D" id="1.10.630.10">
    <property type="entry name" value="Cytochrome P450"/>
    <property type="match status" value="1"/>
</dbReference>
<gene>
    <name evidence="8" type="ORF">WMY93_031405</name>
</gene>
<keyword evidence="9" id="KW-1185">Reference proteome</keyword>
<name>A0AAW0MME6_9GOBI</name>
<keyword evidence="3" id="KW-0349">Heme</keyword>
<keyword evidence="7" id="KW-0503">Monooxygenase</keyword>
<keyword evidence="6" id="KW-0408">Iron</keyword>
<evidence type="ECO:0000256" key="3">
    <source>
        <dbReference type="ARBA" id="ARBA00022617"/>
    </source>
</evidence>
<evidence type="ECO:0000256" key="7">
    <source>
        <dbReference type="ARBA" id="ARBA00023033"/>
    </source>
</evidence>
<comment type="caution">
    <text evidence="8">The sequence shown here is derived from an EMBL/GenBank/DDBJ whole genome shotgun (WGS) entry which is preliminary data.</text>
</comment>
<dbReference type="GO" id="GO:0006704">
    <property type="term" value="P:glucocorticoid biosynthetic process"/>
    <property type="evidence" value="ECO:0007669"/>
    <property type="project" value="TreeGrafter"/>
</dbReference>
<dbReference type="Pfam" id="PF00067">
    <property type="entry name" value="p450"/>
    <property type="match status" value="1"/>
</dbReference>
<dbReference type="GO" id="GO:0005743">
    <property type="term" value="C:mitochondrial inner membrane"/>
    <property type="evidence" value="ECO:0007669"/>
    <property type="project" value="TreeGrafter"/>
</dbReference>